<evidence type="ECO:0000313" key="1">
    <source>
        <dbReference type="EMBL" id="OHX63960.1"/>
    </source>
</evidence>
<proteinExistence type="predicted"/>
<reference evidence="1 2" key="1">
    <citation type="journal article" date="2012" name="Int. J. Syst. Evol. Microbiol.">
        <title>Flammeovirga pacifica sp. nov., isolated from deep-sea sediment.</title>
        <authorList>
            <person name="Xu H."/>
            <person name="Fu Y."/>
            <person name="Yang N."/>
            <person name="Ding Z."/>
            <person name="Lai Q."/>
            <person name="Zeng R."/>
        </authorList>
    </citation>
    <scope>NUCLEOTIDE SEQUENCE [LARGE SCALE GENOMIC DNA]</scope>
    <source>
        <strain evidence="2">DSM 24597 / LMG 26175 / WPAGA1</strain>
    </source>
</reference>
<evidence type="ECO:0000313" key="2">
    <source>
        <dbReference type="Proteomes" id="UP000179797"/>
    </source>
</evidence>
<name>A0A1S1YSG3_FLAPC</name>
<dbReference type="STRING" id="915059.NH26_20330"/>
<dbReference type="OrthoDB" id="9151249at2"/>
<dbReference type="AlphaFoldDB" id="A0A1S1YSG3"/>
<comment type="caution">
    <text evidence="1">The sequence shown here is derived from an EMBL/GenBank/DDBJ whole genome shotgun (WGS) entry which is preliminary data.</text>
</comment>
<organism evidence="1 2">
    <name type="scientific">Flammeovirga pacifica</name>
    <dbReference type="NCBI Taxonomy" id="915059"/>
    <lineage>
        <taxon>Bacteria</taxon>
        <taxon>Pseudomonadati</taxon>
        <taxon>Bacteroidota</taxon>
        <taxon>Cytophagia</taxon>
        <taxon>Cytophagales</taxon>
        <taxon>Flammeovirgaceae</taxon>
        <taxon>Flammeovirga</taxon>
    </lineage>
</organism>
<dbReference type="RefSeq" id="WP_044217930.1">
    <property type="nucleotide sequence ID" value="NZ_JRYR02000002.1"/>
</dbReference>
<keyword evidence="2" id="KW-1185">Reference proteome</keyword>
<accession>A0A1S1YSG3</accession>
<protein>
    <recommendedName>
        <fullName evidence="3">DUF695 domain-containing protein</fullName>
    </recommendedName>
</protein>
<evidence type="ECO:0008006" key="3">
    <source>
        <dbReference type="Google" id="ProtNLM"/>
    </source>
</evidence>
<dbReference type="EMBL" id="JRYR02000002">
    <property type="protein sequence ID" value="OHX63960.1"/>
    <property type="molecule type" value="Genomic_DNA"/>
</dbReference>
<dbReference type="Proteomes" id="UP000179797">
    <property type="component" value="Unassembled WGS sequence"/>
</dbReference>
<gene>
    <name evidence="1" type="ORF">NH26_20330</name>
</gene>
<sequence>MTSNFWNWFKQNHYKYLFLNDIDEEQKEELLDEFLNELHKFSENLFFEIGGHPNDEKVELVITATGFTEYFPQVEQLIDNAPNMQEWKFIKYKQPQGPGFTTEYQGYKFDPDRTIFVPLTNKNDPDDIGIRVFYSDYEDDKNDIFMNGTYIMLDTLIGEKSTALDIDYLDVKSTPNNISEYNFMHLGEIGEYIKERKTKSNNG</sequence>